<feature type="transmembrane region" description="Helical" evidence="6">
    <location>
        <begin position="71"/>
        <end position="89"/>
    </location>
</feature>
<dbReference type="GO" id="GO:0015171">
    <property type="term" value="F:amino acid transmembrane transporter activity"/>
    <property type="evidence" value="ECO:0007669"/>
    <property type="project" value="TreeGrafter"/>
</dbReference>
<evidence type="ECO:0000256" key="1">
    <source>
        <dbReference type="ARBA" id="ARBA00004651"/>
    </source>
</evidence>
<keyword evidence="2" id="KW-1003">Cell membrane</keyword>
<feature type="transmembrane region" description="Helical" evidence="6">
    <location>
        <begin position="38"/>
        <end position="59"/>
    </location>
</feature>
<evidence type="ECO:0000313" key="8">
    <source>
        <dbReference type="Proteomes" id="UP000064249"/>
    </source>
</evidence>
<feature type="transmembrane region" description="Helical" evidence="6">
    <location>
        <begin position="109"/>
        <end position="129"/>
    </location>
</feature>
<dbReference type="GO" id="GO:0005886">
    <property type="term" value="C:plasma membrane"/>
    <property type="evidence" value="ECO:0007669"/>
    <property type="project" value="UniProtKB-SubCell"/>
</dbReference>
<comment type="subcellular location">
    <subcellularLocation>
        <location evidence="1">Cell membrane</location>
        <topology evidence="1">Multi-pass membrane protein</topology>
    </subcellularLocation>
</comment>
<accession>A0A101FYE1</accession>
<reference evidence="7 8" key="1">
    <citation type="journal article" date="2015" name="MBio">
        <title>Genome-Resolved Metagenomic Analysis Reveals Roles for Candidate Phyla and Other Microbial Community Members in Biogeochemical Transformations in Oil Reservoirs.</title>
        <authorList>
            <person name="Hu P."/>
            <person name="Tom L."/>
            <person name="Singh A."/>
            <person name="Thomas B.C."/>
            <person name="Baker B.J."/>
            <person name="Piceno Y.M."/>
            <person name="Andersen G.L."/>
            <person name="Banfield J.F."/>
        </authorList>
    </citation>
    <scope>NUCLEOTIDE SEQUENCE [LARGE SCALE GENOMIC DNA]</scope>
    <source>
        <strain evidence="7">46_16</strain>
    </source>
</reference>
<gene>
    <name evidence="7" type="ORF">XD73_0441</name>
</gene>
<dbReference type="PANTHER" id="PTHR30086:SF20">
    <property type="entry name" value="ARGININE EXPORTER PROTEIN ARGO-RELATED"/>
    <property type="match status" value="1"/>
</dbReference>
<dbReference type="Pfam" id="PF01810">
    <property type="entry name" value="LysE"/>
    <property type="match status" value="1"/>
</dbReference>
<dbReference type="Proteomes" id="UP000064249">
    <property type="component" value="Unassembled WGS sequence"/>
</dbReference>
<dbReference type="AlphaFoldDB" id="A0A101FYE1"/>
<dbReference type="EMBL" id="LGFU01000012">
    <property type="protein sequence ID" value="KUK46699.1"/>
    <property type="molecule type" value="Genomic_DNA"/>
</dbReference>
<dbReference type="PANTHER" id="PTHR30086">
    <property type="entry name" value="ARGININE EXPORTER PROTEIN ARGO"/>
    <property type="match status" value="1"/>
</dbReference>
<evidence type="ECO:0000256" key="3">
    <source>
        <dbReference type="ARBA" id="ARBA00022692"/>
    </source>
</evidence>
<protein>
    <submittedName>
        <fullName evidence="7">Lysine exporter protein (LYSE/YGGA)</fullName>
    </submittedName>
</protein>
<evidence type="ECO:0000256" key="6">
    <source>
        <dbReference type="SAM" id="Phobius"/>
    </source>
</evidence>
<evidence type="ECO:0000313" key="7">
    <source>
        <dbReference type="EMBL" id="KUK46699.1"/>
    </source>
</evidence>
<comment type="caution">
    <text evidence="7">The sequence shown here is derived from an EMBL/GenBank/DDBJ whole genome shotgun (WGS) entry which is preliminary data.</text>
</comment>
<proteinExistence type="predicted"/>
<feature type="transmembrane region" description="Helical" evidence="6">
    <location>
        <begin position="177"/>
        <end position="197"/>
    </location>
</feature>
<keyword evidence="5 6" id="KW-0472">Membrane</keyword>
<evidence type="ECO:0000256" key="5">
    <source>
        <dbReference type="ARBA" id="ARBA00023136"/>
    </source>
</evidence>
<organism evidence="7 8">
    <name type="scientific">Anaerolinea thermophila</name>
    <dbReference type="NCBI Taxonomy" id="167964"/>
    <lineage>
        <taxon>Bacteria</taxon>
        <taxon>Bacillati</taxon>
        <taxon>Chloroflexota</taxon>
        <taxon>Anaerolineae</taxon>
        <taxon>Anaerolineales</taxon>
        <taxon>Anaerolineaceae</taxon>
        <taxon>Anaerolinea</taxon>
    </lineage>
</organism>
<feature type="transmembrane region" description="Helical" evidence="6">
    <location>
        <begin position="141"/>
        <end position="165"/>
    </location>
</feature>
<name>A0A101FYE1_9CHLR</name>
<sequence length="198" mass="22353">MLNWSGMLPFILITTFTPGPNNVSSASMGMLYGYRKTLPYILGIVSGFFLVMLLCGFLSRTLLEVLPSFEVILRVVGALYIAWLAYETLRSSYDFELQKQPPLTFWRGFFLQLLNIKAIFYALTLYSGFLSSLTYRVDWLLLSAVCLACLGFCSVTIWTLFGSVIHKYLKKPALRRWVNIGLALLLVYTAVEISGLLA</sequence>
<evidence type="ECO:0000256" key="4">
    <source>
        <dbReference type="ARBA" id="ARBA00022989"/>
    </source>
</evidence>
<evidence type="ECO:0000256" key="2">
    <source>
        <dbReference type="ARBA" id="ARBA00022475"/>
    </source>
</evidence>
<dbReference type="InterPro" id="IPR001123">
    <property type="entry name" value="LeuE-type"/>
</dbReference>
<dbReference type="GO" id="GO:0033228">
    <property type="term" value="P:cysteine export across plasma membrane"/>
    <property type="evidence" value="ECO:0007669"/>
    <property type="project" value="TreeGrafter"/>
</dbReference>
<keyword evidence="4 6" id="KW-1133">Transmembrane helix</keyword>
<keyword evidence="3 6" id="KW-0812">Transmembrane</keyword>